<dbReference type="InterPro" id="IPR001867">
    <property type="entry name" value="OmpR/PhoB-type_DNA-bd"/>
</dbReference>
<dbReference type="STRING" id="561176.SAMN04488561_1737"/>
<keyword evidence="7" id="KW-1185">Reference proteome</keyword>
<dbReference type="InterPro" id="IPR027417">
    <property type="entry name" value="P-loop_NTPase"/>
</dbReference>
<feature type="DNA-binding region" description="OmpR/PhoB-type" evidence="3">
    <location>
        <begin position="1"/>
        <end position="93"/>
    </location>
</feature>
<proteinExistence type="inferred from homology"/>
<organism evidence="6 7">
    <name type="scientific">Jiangella alba</name>
    <dbReference type="NCBI Taxonomy" id="561176"/>
    <lineage>
        <taxon>Bacteria</taxon>
        <taxon>Bacillati</taxon>
        <taxon>Actinomycetota</taxon>
        <taxon>Actinomycetes</taxon>
        <taxon>Jiangellales</taxon>
        <taxon>Jiangellaceae</taxon>
        <taxon>Jiangella</taxon>
    </lineage>
</organism>
<evidence type="ECO:0000256" key="3">
    <source>
        <dbReference type="PROSITE-ProRule" id="PRU01091"/>
    </source>
</evidence>
<feature type="region of interest" description="Disordered" evidence="4">
    <location>
        <begin position="242"/>
        <end position="272"/>
    </location>
</feature>
<dbReference type="InterPro" id="IPR016032">
    <property type="entry name" value="Sig_transdc_resp-reg_C-effctor"/>
</dbReference>
<evidence type="ECO:0000313" key="6">
    <source>
        <dbReference type="EMBL" id="SEE55943.1"/>
    </source>
</evidence>
<dbReference type="Gene3D" id="3.40.50.300">
    <property type="entry name" value="P-loop containing nucleotide triphosphate hydrolases"/>
    <property type="match status" value="1"/>
</dbReference>
<protein>
    <submittedName>
        <fullName evidence="6">Predicted ATPase</fullName>
    </submittedName>
</protein>
<dbReference type="PRINTS" id="PR00364">
    <property type="entry name" value="DISEASERSIST"/>
</dbReference>
<name>A0A1H5JTM2_9ACTN</name>
<dbReference type="CDD" id="cd15831">
    <property type="entry name" value="BTAD"/>
    <property type="match status" value="1"/>
</dbReference>
<dbReference type="Gene3D" id="1.10.10.10">
    <property type="entry name" value="Winged helix-like DNA-binding domain superfamily/Winged helix DNA-binding domain"/>
    <property type="match status" value="1"/>
</dbReference>
<reference evidence="7" key="1">
    <citation type="submission" date="2016-10" db="EMBL/GenBank/DDBJ databases">
        <authorList>
            <person name="Varghese N."/>
            <person name="Submissions S."/>
        </authorList>
    </citation>
    <scope>NUCLEOTIDE SEQUENCE [LARGE SCALE GENOMIC DNA]</scope>
    <source>
        <strain evidence="7">DSM 45237</strain>
    </source>
</reference>
<evidence type="ECO:0000256" key="2">
    <source>
        <dbReference type="ARBA" id="ARBA00023125"/>
    </source>
</evidence>
<dbReference type="SUPFAM" id="SSF52540">
    <property type="entry name" value="P-loop containing nucleoside triphosphate hydrolases"/>
    <property type="match status" value="1"/>
</dbReference>
<dbReference type="InterPro" id="IPR036388">
    <property type="entry name" value="WH-like_DNA-bd_sf"/>
</dbReference>
<gene>
    <name evidence="6" type="ORF">SAMN04488561_1737</name>
</gene>
<evidence type="ECO:0000259" key="5">
    <source>
        <dbReference type="PROSITE" id="PS51755"/>
    </source>
</evidence>
<evidence type="ECO:0000256" key="4">
    <source>
        <dbReference type="SAM" id="MobiDB-lite"/>
    </source>
</evidence>
<sequence>MRAVRIGILGPLEVRADDDSSVYVAGARLRTLLIALALAPGRLVPIAQLIDGIWGDQPPAGAANALQALVSRLRRALPGLALESHPSGYRLALDPDAVDAARFERAAAAARSAGDDAALEDGLRVALALWRGPALLDVAKSEYFAAARTRLEELRLTATEDRVEAALRLGRGAALTTELTTLVAEYPLRERLVGQLLRALVAAGRPAAALAAYERTREALADELGTDPSAELTALHTAILRGELPPPSAGPASAPMPAPAPAPADRPAPRTNLRAGLTSFVGRDADVAQVRALVGEYRLTTLTGPGGSGKTRLAGEASRGLVEATPDGVWMVELAPVGPGADLPAAVLSALDLRDQMFPAAPDDNTAGRLVAVLRSRAALLVLDNCEHVIDAAAELAERLLGECPGLRILATSREPLGITGEAVWPVEPLALPPEHDGAAGDLLAFDAVRLLADRARAARPGFTVTETDAPAVARICRALDGMPLAIELAAARLRTMTVEQLAARLDDRFRLLTGGSRTALPRHQTLRAVVDWSWGLLPERERVVLRRLAVFAHGATAEAAARVCGDGADVLDELIALSDKSLLMVHDDGDTPRYAMLETIKAYGLERLDDAGERDTVRRAHLGYVTDLVEQAEPHLRRAEQLQWLRRLGAVHDDLAVALRGAVAAGDAGAAVRLATGALWYWWLSGHRAEGAELTTEALAAPGEGDDIVRATAYAGLAMIATAGLGDEREVRGWIDEAERLSRGNRTNPLLRMVGGMGDFMKYGDEIFTESMTKLLDDEDPWVRALGRLNQARLLPMADRLAPCELALAEFRGTGERWGISFALTTLADLLARQGDLAGALRHYEEAAGAAGQVGTTEDLVFMRGKEAQLRWLLGDAEGSAATLAWADREATGLAWPDSVAGLALYGSDLARWAGDLGTARSELARAEALLTTISVHPLFWAMVYDSRGHLAAAGGDLATAGSERAAAAGLALTVGDEDVIGRVLVGLADHALRVGRPADAAWLLASTTALTGGLDRSRAEPVAAETAVRAALGDETAAELTAAAERELADLDATTAISRVREMAESVLGRPVTGPEAGGTA</sequence>
<dbReference type="GO" id="GO:0000160">
    <property type="term" value="P:phosphorelay signal transduction system"/>
    <property type="evidence" value="ECO:0007669"/>
    <property type="project" value="InterPro"/>
</dbReference>
<dbReference type="SMART" id="SM01043">
    <property type="entry name" value="BTAD"/>
    <property type="match status" value="1"/>
</dbReference>
<dbReference type="EMBL" id="FNUC01000003">
    <property type="protein sequence ID" value="SEE55943.1"/>
    <property type="molecule type" value="Genomic_DNA"/>
</dbReference>
<dbReference type="Proteomes" id="UP000181980">
    <property type="component" value="Unassembled WGS sequence"/>
</dbReference>
<comment type="similarity">
    <text evidence="1">Belongs to the AfsR/DnrI/RedD regulatory family.</text>
</comment>
<dbReference type="PROSITE" id="PS51755">
    <property type="entry name" value="OMPR_PHOB"/>
    <property type="match status" value="1"/>
</dbReference>
<dbReference type="PANTHER" id="PTHR47691:SF3">
    <property type="entry name" value="HTH-TYPE TRANSCRIPTIONAL REGULATOR RV0890C-RELATED"/>
    <property type="match status" value="1"/>
</dbReference>
<dbReference type="GO" id="GO:0003677">
    <property type="term" value="F:DNA binding"/>
    <property type="evidence" value="ECO:0007669"/>
    <property type="project" value="UniProtKB-UniRule"/>
</dbReference>
<dbReference type="AlphaFoldDB" id="A0A1H5JTM2"/>
<dbReference type="Pfam" id="PF00486">
    <property type="entry name" value="Trans_reg_C"/>
    <property type="match status" value="1"/>
</dbReference>
<dbReference type="SUPFAM" id="SSF48452">
    <property type="entry name" value="TPR-like"/>
    <property type="match status" value="1"/>
</dbReference>
<dbReference type="InterPro" id="IPR011990">
    <property type="entry name" value="TPR-like_helical_dom_sf"/>
</dbReference>
<dbReference type="Gene3D" id="1.25.40.10">
    <property type="entry name" value="Tetratricopeptide repeat domain"/>
    <property type="match status" value="1"/>
</dbReference>
<evidence type="ECO:0000256" key="1">
    <source>
        <dbReference type="ARBA" id="ARBA00005820"/>
    </source>
</evidence>
<dbReference type="InterPro" id="IPR005158">
    <property type="entry name" value="BTAD"/>
</dbReference>
<accession>A0A1H5JTM2</accession>
<dbReference type="GO" id="GO:0006355">
    <property type="term" value="P:regulation of DNA-templated transcription"/>
    <property type="evidence" value="ECO:0007669"/>
    <property type="project" value="InterPro"/>
</dbReference>
<feature type="compositionally biased region" description="Pro residues" evidence="4">
    <location>
        <begin position="244"/>
        <end position="266"/>
    </location>
</feature>
<dbReference type="Pfam" id="PF03704">
    <property type="entry name" value="BTAD"/>
    <property type="match status" value="1"/>
</dbReference>
<dbReference type="SMART" id="SM00862">
    <property type="entry name" value="Trans_reg_C"/>
    <property type="match status" value="1"/>
</dbReference>
<dbReference type="PANTHER" id="PTHR47691">
    <property type="entry name" value="REGULATOR-RELATED"/>
    <property type="match status" value="1"/>
</dbReference>
<feature type="domain" description="OmpR/PhoB-type" evidence="5">
    <location>
        <begin position="1"/>
        <end position="93"/>
    </location>
</feature>
<keyword evidence="2 3" id="KW-0238">DNA-binding</keyword>
<evidence type="ECO:0000313" key="7">
    <source>
        <dbReference type="Proteomes" id="UP000181980"/>
    </source>
</evidence>
<dbReference type="OrthoDB" id="499349at2"/>
<dbReference type="SUPFAM" id="SSF46894">
    <property type="entry name" value="C-terminal effector domain of the bipartite response regulators"/>
    <property type="match status" value="1"/>
</dbReference>